<accession>A0A1V1P1W7</accession>
<dbReference type="SUPFAM" id="SSF49899">
    <property type="entry name" value="Concanavalin A-like lectins/glucanases"/>
    <property type="match status" value="2"/>
</dbReference>
<dbReference type="Pfam" id="PF07691">
    <property type="entry name" value="PA14"/>
    <property type="match status" value="2"/>
</dbReference>
<dbReference type="SUPFAM" id="SSF56988">
    <property type="entry name" value="Anthrax protective antigen"/>
    <property type="match status" value="1"/>
</dbReference>
<keyword evidence="2" id="KW-1015">Disulfide bond</keyword>
<organism evidence="4 5">
    <name type="scientific">Candidatus Magnetoglobus multicellularis str. Araruama</name>
    <dbReference type="NCBI Taxonomy" id="890399"/>
    <lineage>
        <taxon>Bacteria</taxon>
        <taxon>Pseudomonadati</taxon>
        <taxon>Thermodesulfobacteriota</taxon>
        <taxon>Desulfobacteria</taxon>
        <taxon>Desulfobacterales</taxon>
        <taxon>Desulfobacteraceae</taxon>
        <taxon>Candidatus Magnetoglobus</taxon>
    </lineage>
</organism>
<sequence>MDDGIRIWIDNVKMIDQWKNQNTTRQIVLPMHAGKQNVRVEYYENTGEALCNVEWFKVERNKFYGFYYPNETLTGIHVKLKDENGFEVQNGYEVISPLYHDEDDKRDVMWEQYVWGFYCDSDHDGEYDDRLDNHFSTRWVGVFDFGYTKYKYNVKVDDGVRMWVDGNKILDSWQSQGEQTVNTDHDFTKAMYGGNHTVTVEFFQDVHNKKINLSWWKVGDDSYMKRQSALLLNGSSDYVEVSDHIDLKNKSFTIEFWAKRNKIDQHGFIIGQGTTSTNQGLHIGFLTNQFLFAFYGNSIKSSEVYTDKNWHHWANVYDSSTRTLQIYRDGVLVEEGTVNSHYQGSGPLVIGKCTWGNHFDGQIDEVRIWNTVRTQSEINRLLYSRTDWNERPDLFEPGLMAYYPFDRTTDKQAKDLMGNHNGALKGTATPVFGNIIPPPMAKEFDGSTNYIRIPHSAHEMLASEMTIEAWIKTSTSGWKTILMKGNYGYGFAVDNDKLAYWVMLQVVIVSDRHHLFPIISGRMLLLLCPCIRIKNSTFISMEKMLEVLQAVQSVFEMATMKI</sequence>
<dbReference type="Gene3D" id="2.60.120.200">
    <property type="match status" value="2"/>
</dbReference>
<dbReference type="Pfam" id="PF13385">
    <property type="entry name" value="Laminin_G_3"/>
    <property type="match status" value="1"/>
</dbReference>
<dbReference type="InterPro" id="IPR013320">
    <property type="entry name" value="ConA-like_dom_sf"/>
</dbReference>
<evidence type="ECO:0000313" key="4">
    <source>
        <dbReference type="EMBL" id="ETR68784.1"/>
    </source>
</evidence>
<gene>
    <name evidence="4" type="ORF">OMM_04358</name>
</gene>
<dbReference type="EMBL" id="ATBP01000834">
    <property type="protein sequence ID" value="ETR68784.1"/>
    <property type="molecule type" value="Genomic_DNA"/>
</dbReference>
<keyword evidence="1" id="KW-0732">Signal</keyword>
<evidence type="ECO:0000313" key="5">
    <source>
        <dbReference type="Proteomes" id="UP000189670"/>
    </source>
</evidence>
<dbReference type="AlphaFoldDB" id="A0A1V1P1W7"/>
<reference evidence="5" key="1">
    <citation type="submission" date="2012-11" db="EMBL/GenBank/DDBJ databases">
        <authorList>
            <person name="Lucero-Rivera Y.E."/>
            <person name="Tovar-Ramirez D."/>
        </authorList>
    </citation>
    <scope>NUCLEOTIDE SEQUENCE [LARGE SCALE GENOMIC DNA]</scope>
    <source>
        <strain evidence="5">Araruama</strain>
    </source>
</reference>
<protein>
    <recommendedName>
        <fullName evidence="3">LamG-like jellyroll fold domain-containing protein</fullName>
    </recommendedName>
</protein>
<dbReference type="SMART" id="SM00560">
    <property type="entry name" value="LamGL"/>
    <property type="match status" value="1"/>
</dbReference>
<dbReference type="InterPro" id="IPR006558">
    <property type="entry name" value="LamG-like"/>
</dbReference>
<comment type="caution">
    <text evidence="4">The sequence shown here is derived from an EMBL/GenBank/DDBJ whole genome shotgun (WGS) entry which is preliminary data.</text>
</comment>
<dbReference type="InterPro" id="IPR011658">
    <property type="entry name" value="PA14_dom"/>
</dbReference>
<evidence type="ECO:0000256" key="1">
    <source>
        <dbReference type="ARBA" id="ARBA00022729"/>
    </source>
</evidence>
<evidence type="ECO:0000259" key="3">
    <source>
        <dbReference type="SMART" id="SM00560"/>
    </source>
</evidence>
<feature type="domain" description="LamG-like jellyroll fold" evidence="3">
    <location>
        <begin position="250"/>
        <end position="376"/>
    </location>
</feature>
<evidence type="ECO:0000256" key="2">
    <source>
        <dbReference type="ARBA" id="ARBA00023157"/>
    </source>
</evidence>
<dbReference type="Proteomes" id="UP000189670">
    <property type="component" value="Unassembled WGS sequence"/>
</dbReference>
<proteinExistence type="predicted"/>
<name>A0A1V1P1W7_9BACT</name>